<accession>A0ACB9DQ21</accession>
<organism evidence="1 2">
    <name type="scientific">Arctium lappa</name>
    <name type="common">Greater burdock</name>
    <name type="synonym">Lappa major</name>
    <dbReference type="NCBI Taxonomy" id="4217"/>
    <lineage>
        <taxon>Eukaryota</taxon>
        <taxon>Viridiplantae</taxon>
        <taxon>Streptophyta</taxon>
        <taxon>Embryophyta</taxon>
        <taxon>Tracheophyta</taxon>
        <taxon>Spermatophyta</taxon>
        <taxon>Magnoliopsida</taxon>
        <taxon>eudicotyledons</taxon>
        <taxon>Gunneridae</taxon>
        <taxon>Pentapetalae</taxon>
        <taxon>asterids</taxon>
        <taxon>campanulids</taxon>
        <taxon>Asterales</taxon>
        <taxon>Asteraceae</taxon>
        <taxon>Carduoideae</taxon>
        <taxon>Cardueae</taxon>
        <taxon>Arctiinae</taxon>
        <taxon>Arctium</taxon>
    </lineage>
</organism>
<proteinExistence type="predicted"/>
<dbReference type="Proteomes" id="UP001055879">
    <property type="component" value="Linkage Group LG03"/>
</dbReference>
<reference evidence="1 2" key="2">
    <citation type="journal article" date="2022" name="Mol. Ecol. Resour.">
        <title>The genomes of chicory, endive, great burdock and yacon provide insights into Asteraceae paleo-polyploidization history and plant inulin production.</title>
        <authorList>
            <person name="Fan W."/>
            <person name="Wang S."/>
            <person name="Wang H."/>
            <person name="Wang A."/>
            <person name="Jiang F."/>
            <person name="Liu H."/>
            <person name="Zhao H."/>
            <person name="Xu D."/>
            <person name="Zhang Y."/>
        </authorList>
    </citation>
    <scope>NUCLEOTIDE SEQUENCE [LARGE SCALE GENOMIC DNA]</scope>
    <source>
        <strain evidence="2">cv. Niubang</strain>
    </source>
</reference>
<sequence length="177" mass="19082">MSRRSGRTASVTPDAVEPPPIGVTPNVHETRPTSVAAARTASMRGRGRGRGRERGRGRSQATPNEPEPSVQASSASGRGRVRGRGRGRAQATTETPVDIIAQEVTKALQAALPMVIAQVREAELKNQEDRVISSRREDNNNSSNREDQHVRSRAPSPISMSTGQKGCSFKNFMACKP</sequence>
<comment type="caution">
    <text evidence="1">The sequence shown here is derived from an EMBL/GenBank/DDBJ whole genome shotgun (WGS) entry which is preliminary data.</text>
</comment>
<evidence type="ECO:0000313" key="2">
    <source>
        <dbReference type="Proteomes" id="UP001055879"/>
    </source>
</evidence>
<reference evidence="2" key="1">
    <citation type="journal article" date="2022" name="Mol. Ecol. Resour.">
        <title>The genomes of chicory, endive, great burdock and yacon provide insights into Asteraceae palaeo-polyploidization history and plant inulin production.</title>
        <authorList>
            <person name="Fan W."/>
            <person name="Wang S."/>
            <person name="Wang H."/>
            <person name="Wang A."/>
            <person name="Jiang F."/>
            <person name="Liu H."/>
            <person name="Zhao H."/>
            <person name="Xu D."/>
            <person name="Zhang Y."/>
        </authorList>
    </citation>
    <scope>NUCLEOTIDE SEQUENCE [LARGE SCALE GENOMIC DNA]</scope>
    <source>
        <strain evidence="2">cv. Niubang</strain>
    </source>
</reference>
<name>A0ACB9DQ21_ARCLA</name>
<gene>
    <name evidence="1" type="ORF">L6452_11428</name>
</gene>
<protein>
    <submittedName>
        <fullName evidence="1">Uncharacterized protein</fullName>
    </submittedName>
</protein>
<keyword evidence="2" id="KW-1185">Reference proteome</keyword>
<dbReference type="EMBL" id="CM042049">
    <property type="protein sequence ID" value="KAI3748392.1"/>
    <property type="molecule type" value="Genomic_DNA"/>
</dbReference>
<evidence type="ECO:0000313" key="1">
    <source>
        <dbReference type="EMBL" id="KAI3748392.1"/>
    </source>
</evidence>